<keyword evidence="1" id="KW-0472">Membrane</keyword>
<feature type="transmembrane region" description="Helical" evidence="1">
    <location>
        <begin position="29"/>
        <end position="49"/>
    </location>
</feature>
<keyword evidence="1" id="KW-0812">Transmembrane</keyword>
<evidence type="ECO:0000256" key="1">
    <source>
        <dbReference type="SAM" id="Phobius"/>
    </source>
</evidence>
<reference evidence="2 3" key="1">
    <citation type="submission" date="2018-02" db="EMBL/GenBank/DDBJ databases">
        <title>Comparative genomes isolates from brazilian mangrove.</title>
        <authorList>
            <person name="Araujo J.E."/>
            <person name="Taketani R.G."/>
            <person name="Silva M.C.P."/>
            <person name="Loureco M.V."/>
            <person name="Andreote F.D."/>
        </authorList>
    </citation>
    <scope>NUCLEOTIDE SEQUENCE [LARGE SCALE GENOMIC DNA]</scope>
    <source>
        <strain evidence="2 3">Hex-1 MGV</strain>
    </source>
</reference>
<comment type="caution">
    <text evidence="2">The sequence shown here is derived from an EMBL/GenBank/DDBJ whole genome shotgun (WGS) entry which is preliminary data.</text>
</comment>
<sequence length="114" mass="12564">MLPTALTSARSMESIEHAREGQDRRRSSAPVSFSLGSLLGTIAVSAVALVMTIYWHVWIVNTICLAVIFHQGFVWRTCRYRVEIIAVAMFVGNLTGYAQILLAALSTDMPQVAH</sequence>
<keyword evidence="1" id="KW-1133">Transmembrane helix</keyword>
<feature type="transmembrane region" description="Helical" evidence="1">
    <location>
        <begin position="82"/>
        <end position="105"/>
    </location>
</feature>
<name>A0A2S8G098_9BACT</name>
<proteinExistence type="predicted"/>
<organism evidence="2 3">
    <name type="scientific">Blastopirellula marina</name>
    <dbReference type="NCBI Taxonomy" id="124"/>
    <lineage>
        <taxon>Bacteria</taxon>
        <taxon>Pseudomonadati</taxon>
        <taxon>Planctomycetota</taxon>
        <taxon>Planctomycetia</taxon>
        <taxon>Pirellulales</taxon>
        <taxon>Pirellulaceae</taxon>
        <taxon>Blastopirellula</taxon>
    </lineage>
</organism>
<evidence type="ECO:0000313" key="3">
    <source>
        <dbReference type="Proteomes" id="UP000238322"/>
    </source>
</evidence>
<dbReference type="Proteomes" id="UP000238322">
    <property type="component" value="Unassembled WGS sequence"/>
</dbReference>
<gene>
    <name evidence="2" type="ORF">C5Y83_06360</name>
</gene>
<dbReference type="AlphaFoldDB" id="A0A2S8G098"/>
<accession>A0A2S8G098</accession>
<evidence type="ECO:0000313" key="2">
    <source>
        <dbReference type="EMBL" id="PQO37564.1"/>
    </source>
</evidence>
<feature type="transmembrane region" description="Helical" evidence="1">
    <location>
        <begin position="55"/>
        <end position="75"/>
    </location>
</feature>
<dbReference type="EMBL" id="PUHY01000005">
    <property type="protein sequence ID" value="PQO37564.1"/>
    <property type="molecule type" value="Genomic_DNA"/>
</dbReference>
<protein>
    <submittedName>
        <fullName evidence="2">Uncharacterized protein</fullName>
    </submittedName>
</protein>